<dbReference type="AlphaFoldDB" id="A0A853K9L2"/>
<organism evidence="4 5">
    <name type="scientific">Ferroacidibacillus organovorans</name>
    <dbReference type="NCBI Taxonomy" id="1765683"/>
    <lineage>
        <taxon>Bacteria</taxon>
        <taxon>Bacillati</taxon>
        <taxon>Bacillota</taxon>
        <taxon>Bacilli</taxon>
        <taxon>Bacillales</taxon>
        <taxon>Alicyclobacillaceae</taxon>
        <taxon>Ferroacidibacillus</taxon>
    </lineage>
</organism>
<dbReference type="Gene3D" id="3.90.220.20">
    <property type="entry name" value="DNA methylase specificity domains"/>
    <property type="match status" value="2"/>
</dbReference>
<dbReference type="GO" id="GO:0009307">
    <property type="term" value="P:DNA restriction-modification system"/>
    <property type="evidence" value="ECO:0007669"/>
    <property type="project" value="UniProtKB-KW"/>
</dbReference>
<dbReference type="GO" id="GO:0003677">
    <property type="term" value="F:DNA binding"/>
    <property type="evidence" value="ECO:0007669"/>
    <property type="project" value="UniProtKB-KW"/>
</dbReference>
<protein>
    <recommendedName>
        <fullName evidence="6">Type I restriction modification DNA specificity domain-containing protein</fullName>
    </recommendedName>
</protein>
<accession>A0A853K9L2</accession>
<proteinExistence type="predicted"/>
<evidence type="ECO:0000256" key="3">
    <source>
        <dbReference type="SAM" id="Coils"/>
    </source>
</evidence>
<dbReference type="RefSeq" id="WP_067566539.1">
    <property type="nucleotide sequence ID" value="NZ_LSUQ01000052.1"/>
</dbReference>
<gene>
    <name evidence="4" type="ORF">AYW79_12485</name>
</gene>
<dbReference type="InterPro" id="IPR044946">
    <property type="entry name" value="Restrct_endonuc_typeI_TRD_sf"/>
</dbReference>
<dbReference type="SUPFAM" id="SSF116734">
    <property type="entry name" value="DNA methylase specificity domain"/>
    <property type="match status" value="2"/>
</dbReference>
<keyword evidence="3" id="KW-0175">Coiled coil</keyword>
<evidence type="ECO:0000256" key="1">
    <source>
        <dbReference type="ARBA" id="ARBA00022747"/>
    </source>
</evidence>
<sequence length="440" mass="49217">MSFTRYEKYKGSGVEWLGEVPEHWEVKRIGYFFEERREKVSDKDYPPLSVTKNGVVPQLESAAKTDDGDNRKRVCKGDFVINSRSDRKGSSGAASLDGSVSLINIVLKTRGAVRIDYVHHLFRSFSFQEEFYRFGKGIVADLWSTNYSEMCNITMAIPPVSEQHAIAEFLDNETMKIDMLLEEQEKLINLIREKRQAVISHTVTNGLDPTAPMKDSGIEWLGEVPEHWGVVPLKTVISTIESGTSVNAIDTPALQGELGVLKLSCVYNGRFDPSENKTVLPEEVERVSCSLRAGCLVVSRGNTPDLVGSAGLVKEDHEGIFLSDLLWQVHCTNVEAAFAHYWTLTRAYRWQIHLACTGTSSSMQKITKGKFRQFVFLQPPLLEQEDVVKFLDTETDKLDRLVNQAERAIELLKERRSALISAAVTGKIDVRGLAAEGVTA</sequence>
<dbReference type="Proteomes" id="UP000077421">
    <property type="component" value="Unassembled WGS sequence"/>
</dbReference>
<dbReference type="PANTHER" id="PTHR43140:SF1">
    <property type="entry name" value="TYPE I RESTRICTION ENZYME ECOKI SPECIFICITY SUBUNIT"/>
    <property type="match status" value="1"/>
</dbReference>
<comment type="caution">
    <text evidence="4">The sequence shown here is derived from an EMBL/GenBank/DDBJ whole genome shotgun (WGS) entry which is preliminary data.</text>
</comment>
<dbReference type="OrthoDB" id="9795776at2"/>
<evidence type="ECO:0000313" key="4">
    <source>
        <dbReference type="EMBL" id="OAG93086.1"/>
    </source>
</evidence>
<evidence type="ECO:0000256" key="2">
    <source>
        <dbReference type="ARBA" id="ARBA00023125"/>
    </source>
</evidence>
<name>A0A853K9L2_9BACL</name>
<keyword evidence="1" id="KW-0680">Restriction system</keyword>
<evidence type="ECO:0008006" key="6">
    <source>
        <dbReference type="Google" id="ProtNLM"/>
    </source>
</evidence>
<feature type="coiled-coil region" evidence="3">
    <location>
        <begin position="391"/>
        <end position="422"/>
    </location>
</feature>
<evidence type="ECO:0000313" key="5">
    <source>
        <dbReference type="Proteomes" id="UP000077421"/>
    </source>
</evidence>
<dbReference type="Gene3D" id="1.10.287.1120">
    <property type="entry name" value="Bipartite methylase S protein"/>
    <property type="match status" value="1"/>
</dbReference>
<dbReference type="EMBL" id="LSUQ01000052">
    <property type="protein sequence ID" value="OAG93086.1"/>
    <property type="molecule type" value="Genomic_DNA"/>
</dbReference>
<reference evidence="4 5" key="1">
    <citation type="submission" date="2016-02" db="EMBL/GenBank/DDBJ databases">
        <title>Draft genome sequence of Acidibacillus ferrooxidans SLC66.</title>
        <authorList>
            <person name="Oliveira G."/>
            <person name="Nancucheo I."/>
            <person name="Dall'Agnol H."/>
            <person name="Johnson B."/>
            <person name="Oliveira R."/>
            <person name="Nunes G.L."/>
            <person name="Tzotzos G."/>
            <person name="Orellana S.C."/>
            <person name="Salim A.C."/>
            <person name="Araujo F.M."/>
        </authorList>
    </citation>
    <scope>NUCLEOTIDE SEQUENCE [LARGE SCALE GENOMIC DNA]</scope>
    <source>
        <strain evidence="4 5">SLC66</strain>
    </source>
</reference>
<dbReference type="InterPro" id="IPR051212">
    <property type="entry name" value="Type-I_RE_S_subunit"/>
</dbReference>
<keyword evidence="2" id="KW-0238">DNA-binding</keyword>
<dbReference type="PANTHER" id="PTHR43140">
    <property type="entry name" value="TYPE-1 RESTRICTION ENZYME ECOKI SPECIFICITY PROTEIN"/>
    <property type="match status" value="1"/>
</dbReference>